<dbReference type="Pfam" id="PF10097">
    <property type="entry name" value="DUF2335"/>
    <property type="match status" value="1"/>
</dbReference>
<feature type="transmembrane region" description="Helical" evidence="1">
    <location>
        <begin position="128"/>
        <end position="147"/>
    </location>
</feature>
<reference evidence="2" key="1">
    <citation type="journal article" date="2018" name="Genome Biol.">
        <title>SKESA: strategic k-mer extension for scrupulous assemblies.</title>
        <authorList>
            <person name="Souvorov A."/>
            <person name="Agarwala R."/>
            <person name="Lipman D.J."/>
        </authorList>
    </citation>
    <scope>NUCLEOTIDE SEQUENCE</scope>
    <source>
        <strain evidence="2">MA.CK_97/00002312</strain>
    </source>
</reference>
<accession>A0A744EPY1</accession>
<dbReference type="InterPro" id="IPR019284">
    <property type="entry name" value="RP532"/>
</dbReference>
<organism evidence="2">
    <name type="scientific">Salmonella enterica</name>
    <name type="common">Salmonella choleraesuis</name>
    <dbReference type="NCBI Taxonomy" id="28901"/>
    <lineage>
        <taxon>Bacteria</taxon>
        <taxon>Pseudomonadati</taxon>
        <taxon>Pseudomonadota</taxon>
        <taxon>Gammaproteobacteria</taxon>
        <taxon>Enterobacterales</taxon>
        <taxon>Enterobacteriaceae</taxon>
        <taxon>Salmonella</taxon>
    </lineage>
</organism>
<name>A0A744EPY1_SALER</name>
<evidence type="ECO:0000313" key="2">
    <source>
        <dbReference type="EMBL" id="HAF2502209.1"/>
    </source>
</evidence>
<keyword evidence="1" id="KW-1133">Transmembrane helix</keyword>
<sequence length="155" mass="17031">MQQKHKQQNNQNVVAKADKIEKELAANPELMDTLLRSGQFQSMMVSQSFSGPLPPPDVIRGYDQILPGGAERIFSMAEKEQAHRHKMDSTAVNGAIRKDKRGQWMGFSIAITILAIASVFAWRGNTAFAGALIAIDLIGFVSVFVLGRRASKSDD</sequence>
<proteinExistence type="predicted"/>
<comment type="caution">
    <text evidence="2">The sequence shown here is derived from an EMBL/GenBank/DDBJ whole genome shotgun (WGS) entry which is preliminary data.</text>
</comment>
<dbReference type="EMBL" id="DAAUQT010000014">
    <property type="protein sequence ID" value="HAF2502209.1"/>
    <property type="molecule type" value="Genomic_DNA"/>
</dbReference>
<evidence type="ECO:0000256" key="1">
    <source>
        <dbReference type="SAM" id="Phobius"/>
    </source>
</evidence>
<protein>
    <submittedName>
        <fullName evidence="2">DUF2335 domain-containing protein</fullName>
    </submittedName>
</protein>
<dbReference type="AlphaFoldDB" id="A0A744EPY1"/>
<gene>
    <name evidence="2" type="ORF">G9F00_004069</name>
</gene>
<keyword evidence="1" id="KW-0812">Transmembrane</keyword>
<feature type="transmembrane region" description="Helical" evidence="1">
    <location>
        <begin position="104"/>
        <end position="122"/>
    </location>
</feature>
<keyword evidence="1" id="KW-0472">Membrane</keyword>
<reference evidence="2" key="2">
    <citation type="submission" date="2020-02" db="EMBL/GenBank/DDBJ databases">
        <authorList>
            <consortium name="NCBI Pathogen Detection Project"/>
        </authorList>
    </citation>
    <scope>NUCLEOTIDE SEQUENCE</scope>
    <source>
        <strain evidence="2">MA.CK_97/00002312</strain>
    </source>
</reference>